<evidence type="ECO:0000256" key="7">
    <source>
        <dbReference type="ARBA" id="ARBA00023137"/>
    </source>
</evidence>
<reference evidence="10 11" key="1">
    <citation type="submission" date="2020-03" db="EMBL/GenBank/DDBJ databases">
        <title>Soil Listeria distribution.</title>
        <authorList>
            <person name="Liao J."/>
            <person name="Wiedmann M."/>
        </authorList>
    </citation>
    <scope>NUCLEOTIDE SEQUENCE [LARGE SCALE GENOMIC DNA]</scope>
    <source>
        <strain evidence="10 11">FSL L7-1387</strain>
    </source>
</reference>
<evidence type="ECO:0000256" key="4">
    <source>
        <dbReference type="ARBA" id="ARBA00022741"/>
    </source>
</evidence>
<dbReference type="GO" id="GO:0005524">
    <property type="term" value="F:ATP binding"/>
    <property type="evidence" value="ECO:0007669"/>
    <property type="project" value="UniProtKB-KW"/>
</dbReference>
<dbReference type="GO" id="GO:0042802">
    <property type="term" value="F:identical protein binding"/>
    <property type="evidence" value="ECO:0007669"/>
    <property type="project" value="UniProtKB-ARBA"/>
</dbReference>
<feature type="domain" description="AAA" evidence="9">
    <location>
        <begin position="48"/>
        <end position="185"/>
    </location>
</feature>
<dbReference type="PANTHER" id="PTHR32309">
    <property type="entry name" value="TYROSINE-PROTEIN KINASE"/>
    <property type="match status" value="1"/>
</dbReference>
<dbReference type="GO" id="GO:0004715">
    <property type="term" value="F:non-membrane spanning protein tyrosine kinase activity"/>
    <property type="evidence" value="ECO:0007669"/>
    <property type="project" value="UniProtKB-EC"/>
</dbReference>
<keyword evidence="7" id="KW-0829">Tyrosine-protein kinase</keyword>
<sequence>MKQSKKKDNRKKLITATNPNSIISEEFISVKTNIEFLSIESEKKVLMVTSAEADAGKSLIASNLAVVFAQQNKKTLLIDLDLRKPVQHHIFGFWKEAGVTEMLVNGAFCSEEIIKKTEVERLSLLPAGTIPPNPTVILSTQQLADIIKKYSQEYDQIIIDAPPVLVASDAQLITRLTDGIILVIKSGSSEYKKVMKAMELLNRTGSKIIGSILNRPSVEAGKLYYTYK</sequence>
<dbReference type="Proteomes" id="UP000541955">
    <property type="component" value="Unassembled WGS sequence"/>
</dbReference>
<evidence type="ECO:0000313" key="10">
    <source>
        <dbReference type="EMBL" id="MBC1561543.1"/>
    </source>
</evidence>
<evidence type="ECO:0000313" key="11">
    <source>
        <dbReference type="Proteomes" id="UP000541955"/>
    </source>
</evidence>
<evidence type="ECO:0000256" key="2">
    <source>
        <dbReference type="ARBA" id="ARBA00011903"/>
    </source>
</evidence>
<comment type="similarity">
    <text evidence="1">Belongs to the CpsD/CapB family.</text>
</comment>
<keyword evidence="4" id="KW-0547">Nucleotide-binding</keyword>
<dbReference type="GO" id="GO:0005886">
    <property type="term" value="C:plasma membrane"/>
    <property type="evidence" value="ECO:0007669"/>
    <property type="project" value="UniProtKB-ARBA"/>
</dbReference>
<proteinExistence type="inferred from homology"/>
<dbReference type="EMBL" id="JAARRW010000002">
    <property type="protein sequence ID" value="MBC1561543.1"/>
    <property type="molecule type" value="Genomic_DNA"/>
</dbReference>
<dbReference type="InterPro" id="IPR050445">
    <property type="entry name" value="Bact_polysacc_biosynth/exp"/>
</dbReference>
<evidence type="ECO:0000256" key="8">
    <source>
        <dbReference type="ARBA" id="ARBA00051245"/>
    </source>
</evidence>
<dbReference type="InterPro" id="IPR005702">
    <property type="entry name" value="Wzc-like_C"/>
</dbReference>
<evidence type="ECO:0000256" key="3">
    <source>
        <dbReference type="ARBA" id="ARBA00022679"/>
    </source>
</evidence>
<dbReference type="RefSeq" id="WP_185428887.1">
    <property type="nucleotide sequence ID" value="NZ_JAARRW010000002.1"/>
</dbReference>
<evidence type="ECO:0000256" key="5">
    <source>
        <dbReference type="ARBA" id="ARBA00022777"/>
    </source>
</evidence>
<dbReference type="Gene3D" id="3.40.50.300">
    <property type="entry name" value="P-loop containing nucleotide triphosphate hydrolases"/>
    <property type="match status" value="1"/>
</dbReference>
<comment type="caution">
    <text evidence="10">The sequence shown here is derived from an EMBL/GenBank/DDBJ whole genome shotgun (WGS) entry which is preliminary data.</text>
</comment>
<evidence type="ECO:0000256" key="1">
    <source>
        <dbReference type="ARBA" id="ARBA00007316"/>
    </source>
</evidence>
<evidence type="ECO:0000256" key="6">
    <source>
        <dbReference type="ARBA" id="ARBA00022840"/>
    </source>
</evidence>
<keyword evidence="3" id="KW-0808">Transferase</keyword>
<dbReference type="FunFam" id="3.40.50.300:FF:000527">
    <property type="entry name" value="Tyrosine-protein kinase etk"/>
    <property type="match status" value="1"/>
</dbReference>
<dbReference type="EC" id="2.7.10.2" evidence="2"/>
<comment type="catalytic activity">
    <reaction evidence="8">
        <text>L-tyrosyl-[protein] + ATP = O-phospho-L-tyrosyl-[protein] + ADP + H(+)</text>
        <dbReference type="Rhea" id="RHEA:10596"/>
        <dbReference type="Rhea" id="RHEA-COMP:10136"/>
        <dbReference type="Rhea" id="RHEA-COMP:20101"/>
        <dbReference type="ChEBI" id="CHEBI:15378"/>
        <dbReference type="ChEBI" id="CHEBI:30616"/>
        <dbReference type="ChEBI" id="CHEBI:46858"/>
        <dbReference type="ChEBI" id="CHEBI:61978"/>
        <dbReference type="ChEBI" id="CHEBI:456216"/>
        <dbReference type="EC" id="2.7.10.2"/>
    </reaction>
</comment>
<dbReference type="PANTHER" id="PTHR32309:SF13">
    <property type="entry name" value="FERRIC ENTEROBACTIN TRANSPORT PROTEIN FEPE"/>
    <property type="match status" value="1"/>
</dbReference>
<accession>A0A7X0XIB7</accession>
<evidence type="ECO:0000259" key="9">
    <source>
        <dbReference type="Pfam" id="PF13614"/>
    </source>
</evidence>
<dbReference type="AlphaFoldDB" id="A0A7X0XIB7"/>
<dbReference type="CDD" id="cd05387">
    <property type="entry name" value="BY-kinase"/>
    <property type="match status" value="1"/>
</dbReference>
<dbReference type="InterPro" id="IPR025669">
    <property type="entry name" value="AAA_dom"/>
</dbReference>
<dbReference type="InterPro" id="IPR027417">
    <property type="entry name" value="P-loop_NTPase"/>
</dbReference>
<dbReference type="SUPFAM" id="SSF52540">
    <property type="entry name" value="P-loop containing nucleoside triphosphate hydrolases"/>
    <property type="match status" value="1"/>
</dbReference>
<dbReference type="NCBIfam" id="TIGR01007">
    <property type="entry name" value="eps_fam"/>
    <property type="match status" value="1"/>
</dbReference>
<keyword evidence="5 10" id="KW-0418">Kinase</keyword>
<keyword evidence="6" id="KW-0067">ATP-binding</keyword>
<gene>
    <name evidence="10" type="ORF">HB902_05635</name>
</gene>
<dbReference type="Pfam" id="PF13614">
    <property type="entry name" value="AAA_31"/>
    <property type="match status" value="1"/>
</dbReference>
<protein>
    <recommendedName>
        <fullName evidence="2">non-specific protein-tyrosine kinase</fullName>
        <ecNumber evidence="2">2.7.10.2</ecNumber>
    </recommendedName>
</protein>
<organism evidence="10 11">
    <name type="scientific">Listeria booriae</name>
    <dbReference type="NCBI Taxonomy" id="1552123"/>
    <lineage>
        <taxon>Bacteria</taxon>
        <taxon>Bacillati</taxon>
        <taxon>Bacillota</taxon>
        <taxon>Bacilli</taxon>
        <taxon>Bacillales</taxon>
        <taxon>Listeriaceae</taxon>
        <taxon>Listeria</taxon>
    </lineage>
</organism>
<name>A0A7X0XIB7_9LIST</name>